<dbReference type="EMBL" id="JABTTQ020002660">
    <property type="protein sequence ID" value="KAK6122683.1"/>
    <property type="molecule type" value="Genomic_DNA"/>
</dbReference>
<dbReference type="Pfam" id="PF07765">
    <property type="entry name" value="KIP1"/>
    <property type="match status" value="1"/>
</dbReference>
<evidence type="ECO:0000313" key="7">
    <source>
        <dbReference type="Proteomes" id="UP001318860"/>
    </source>
</evidence>
<feature type="coiled-coil region" evidence="3">
    <location>
        <begin position="1088"/>
        <end position="1115"/>
    </location>
</feature>
<feature type="coiled-coil region" evidence="3">
    <location>
        <begin position="1432"/>
        <end position="1484"/>
    </location>
</feature>
<evidence type="ECO:0000313" key="6">
    <source>
        <dbReference type="EMBL" id="KAK6122683.1"/>
    </source>
</evidence>
<feature type="coiled-coil region" evidence="3">
    <location>
        <begin position="1240"/>
        <end position="1274"/>
    </location>
</feature>
<evidence type="ECO:0000256" key="1">
    <source>
        <dbReference type="ARBA" id="ARBA00023054"/>
    </source>
</evidence>
<feature type="region of interest" description="Disordered" evidence="4">
    <location>
        <begin position="1"/>
        <end position="50"/>
    </location>
</feature>
<keyword evidence="1 3" id="KW-0175">Coiled coil</keyword>
<evidence type="ECO:0000256" key="4">
    <source>
        <dbReference type="SAM" id="MobiDB-lite"/>
    </source>
</evidence>
<dbReference type="Proteomes" id="UP001318860">
    <property type="component" value="Unassembled WGS sequence"/>
</dbReference>
<feature type="region of interest" description="Disordered" evidence="4">
    <location>
        <begin position="1996"/>
        <end position="2023"/>
    </location>
</feature>
<feature type="compositionally biased region" description="Polar residues" evidence="4">
    <location>
        <begin position="2013"/>
        <end position="2023"/>
    </location>
</feature>
<feature type="coiled-coil region" evidence="3">
    <location>
        <begin position="773"/>
        <end position="905"/>
    </location>
</feature>
<sequence length="2023" mass="231026">MRTPNASGSQNNIPQSPSKSQTGSIEKKTNFAVETLSELDPSRSPNHYNPLVLKPSVDLPDKNPILTPSSSIQKHTTLAKLTNNVAQEKATPGPSVTTLHVMPVLIPNPMSSQPACQNNNFDISPIPDRVEGLFEVPVRDNLARKPLVDISNKQKAENVTHIGSPSSSSKRWSRLKLEGLSSLTPVEMDQDGPVWVHELINDDGCSWNIDLVRATFNKEDVIKILQIKGLQLGKKDKLWWHFDMKGAFTWYTKLGFTRGIGFLFIAGVMANLSHSESRRLYSWWWDSHNTPKNSKWLQDNLTDIDGKVKSMIKLIEEDADSFARRAEMYYKKRPELMKLVEEFYRAYRALAERYNHATGELRHAQQTIAKAFPDELPFELVEDSLSKSLAQERGPHTPEMKLPAHACFNSDDLLENLNGLSSSEGSARKRGLKQLSEIFGAEEGQNLKDKVVNEIERAAKADSEIQCLKKALADMRAEKEDVLLKYQQCLGKLSEIEGELNNAQKDSMSLSEKASRAEIEVQTLKEALIQMEVEKIAEMIKQKDYLEKISHLEGVASRFQENMMGLDSRASEAENQAQSLKDEILRLELEKETVVHQYKKCLGKISDLEKIISCNEDEAILFKKQAERAETEVSQLKKAFSDLNEEKEATAFQYKCCLETISKLEKDLSSAKDEVERLNNEVLTGTAKLKTAEEKCSLMEMSNQSLRVEADNLAKKIAIKDDELSRKQEELEKLQTCLRDEHSRHAQVETTLQTLQNLHSQSQDDQRALALELKNMLQMLKDMEVSKNGLEEEIQQVRDENHSLSQTNLSSAVSMENMQNEILSLREIRQRLENEVSHHMGLNISLQQEILCLKEEIDGLNKSYQAIVEQVEAAGLNPKCVGSSIKSLQDENSRLKEICEQGKLEKSMLSEKLENIEEVLKKKVVVESSLLDLNAELATSLEKAKELQESSDLLRGEKSTLVAEKASLMSQLQAMTENMHNLLGKNAVLADSLSTAKIELEGLREKSKGLGEICELLKNERSYLLTERGTLVFKLENVERRLQSLEKQFMGLEEKYADLQKEKESMHYQVEKLKISLCEEKQERTGCQLKSETRLAGLENQIHLLQEENRWKKKESEEERDKSLKAQFEISIFQKFIKDMEEKNYSLIIECQKHVEASKLAEKVISELESESLEQQVEAELLLDEIERLRLGIYQIFRGLENVPDFAPEDKVENEQTFVHHILGSIEDLKCCVSKYEDDKQQLVVENSVLLALLEQLESKGMEIESQKIHLEQQIKVMAERLVIDKNEKDELLDINRQLKSDVIEGHREVVVLESELSSLCVKQADLQKAYNALQEAYSRVNQENTYLLKKFSDLKEEKYQVDRHNDEILLEFLATANQSAVFRSFGMEKIMELKQLLDDLNRQHEVTGCLEMEMNVLREKLELQKAENLVLKDAVCSLEREMQEIRECNEQMNKDVINGKESLVHTEAKLLDTEMKLEAAEKSNSALCGTVGELKIDIHKSLQIQENLEKNVFQLSQNNSIQKKEIESLRTVNEDLESELGLLRQEIEENTAREQEMNNEFELWEAEASTFCFDLQVSSINEVLLKNKVQELTGVCQTLEHNHAAKMSEIEQMKEKICFMENEVSGLKSQLHAYAPVVASLRDDIAILEHNALLHTKLKAAHSQETELSEAAAHPNGDTSQILPEDQSLLSLQNLQMRVKAVGKMIEETNKPVLQRRSNSNIRQEFATGEIGQLKPRHPKLQKLKSKASEVRNGMLMKDIPLDQVSNSSRHGSKRDDMMLELWEITEDGNKDQTIGESLKTSYKSTERDNIVYEFPSTDSDVEKELAVDKLELSTRINERNREANDRNILEKLASDAQKLETLQTTVRNFRTKLETNKKGKKVKNVDFMTVQEQLQEAEDNIVHLVDLNGQLAKNIEDCPKDEMASPRLKETVRTWRIKVMEQAEKGSERIERLQLGLQKIQYILLKMEDEKKNKGKNKFLRSKTVILRDFIDNGRKNSGRRKKGPRCGCFRQSTSRNGNIS</sequence>
<evidence type="ECO:0000256" key="2">
    <source>
        <dbReference type="ARBA" id="ARBA00038006"/>
    </source>
</evidence>
<dbReference type="PANTHER" id="PTHR32258:SF6">
    <property type="entry name" value="PROTEIN NETWORKED 1A"/>
    <property type="match status" value="1"/>
</dbReference>
<protein>
    <recommendedName>
        <fullName evidence="5">NAB domain-containing protein</fullName>
    </recommendedName>
</protein>
<comment type="similarity">
    <text evidence="2">Belongs to the NET family.</text>
</comment>
<comment type="caution">
    <text evidence="6">The sequence shown here is derived from an EMBL/GenBank/DDBJ whole genome shotgun (WGS) entry which is preliminary data.</text>
</comment>
<dbReference type="PROSITE" id="PS51774">
    <property type="entry name" value="NAB"/>
    <property type="match status" value="1"/>
</dbReference>
<feature type="coiled-coil region" evidence="3">
    <location>
        <begin position="1520"/>
        <end position="1568"/>
    </location>
</feature>
<evidence type="ECO:0000256" key="3">
    <source>
        <dbReference type="SAM" id="Coils"/>
    </source>
</evidence>
<feature type="coiled-coil region" evidence="3">
    <location>
        <begin position="458"/>
        <end position="730"/>
    </location>
</feature>
<dbReference type="InterPro" id="IPR051861">
    <property type="entry name" value="NET_actin-binding_domain"/>
</dbReference>
<feature type="compositionally biased region" description="Polar residues" evidence="4">
    <location>
        <begin position="1"/>
        <end position="24"/>
    </location>
</feature>
<feature type="coiled-coil region" evidence="3">
    <location>
        <begin position="1028"/>
        <end position="1062"/>
    </location>
</feature>
<organism evidence="6 7">
    <name type="scientific">Rehmannia glutinosa</name>
    <name type="common">Chinese foxglove</name>
    <dbReference type="NCBI Taxonomy" id="99300"/>
    <lineage>
        <taxon>Eukaryota</taxon>
        <taxon>Viridiplantae</taxon>
        <taxon>Streptophyta</taxon>
        <taxon>Embryophyta</taxon>
        <taxon>Tracheophyta</taxon>
        <taxon>Spermatophyta</taxon>
        <taxon>Magnoliopsida</taxon>
        <taxon>eudicotyledons</taxon>
        <taxon>Gunneridae</taxon>
        <taxon>Pentapetalae</taxon>
        <taxon>asterids</taxon>
        <taxon>lamiids</taxon>
        <taxon>Lamiales</taxon>
        <taxon>Orobanchaceae</taxon>
        <taxon>Rehmannieae</taxon>
        <taxon>Rehmannia</taxon>
    </lineage>
</organism>
<keyword evidence="7" id="KW-1185">Reference proteome</keyword>
<dbReference type="InterPro" id="IPR011684">
    <property type="entry name" value="NAB"/>
</dbReference>
<dbReference type="PANTHER" id="PTHR32258">
    <property type="entry name" value="PROTEIN NETWORKED 4A"/>
    <property type="match status" value="1"/>
</dbReference>
<gene>
    <name evidence="6" type="ORF">DH2020_043567</name>
</gene>
<name>A0ABR0UJ96_REHGL</name>
<reference evidence="6 7" key="1">
    <citation type="journal article" date="2021" name="Comput. Struct. Biotechnol. J.">
        <title>De novo genome assembly of the potent medicinal plant Rehmannia glutinosa using nanopore technology.</title>
        <authorList>
            <person name="Ma L."/>
            <person name="Dong C."/>
            <person name="Song C."/>
            <person name="Wang X."/>
            <person name="Zheng X."/>
            <person name="Niu Y."/>
            <person name="Chen S."/>
            <person name="Feng W."/>
        </authorList>
    </citation>
    <scope>NUCLEOTIDE SEQUENCE [LARGE SCALE GENOMIC DNA]</scope>
    <source>
        <strain evidence="6">DH-2019</strain>
    </source>
</reference>
<feature type="domain" description="NAB" evidence="5">
    <location>
        <begin position="281"/>
        <end position="361"/>
    </location>
</feature>
<accession>A0ABR0UJ96</accession>
<proteinExistence type="inferred from homology"/>
<evidence type="ECO:0000259" key="5">
    <source>
        <dbReference type="PROSITE" id="PS51774"/>
    </source>
</evidence>